<dbReference type="eggNOG" id="COG0433">
    <property type="taxonomic scope" value="Bacteria"/>
</dbReference>
<dbReference type="NCBIfam" id="TIGR03238">
    <property type="entry name" value="dnd_assoc_3"/>
    <property type="match status" value="1"/>
</dbReference>
<dbReference type="InterPro" id="IPR017647">
    <property type="entry name" value="Dnd_assoc_3"/>
</dbReference>
<dbReference type="REBASE" id="384425">
    <property type="entry name" value="Dme15288DptFP"/>
</dbReference>
<evidence type="ECO:0000313" key="2">
    <source>
        <dbReference type="Proteomes" id="UP000010847"/>
    </source>
</evidence>
<keyword evidence="2" id="KW-1185">Reference proteome</keyword>
<dbReference type="HOGENOM" id="CLU_018433_0_0_9"/>
<dbReference type="OrthoDB" id="257964at2"/>
<sequence length="591" mass="68780">MLIQHSCLIEHLKRLKESSKEAVENADYFSAFNEYMHVKRPVEDELLELIQRTSQSDKPQLILVCGGVGDGKSHLIAYLKNTYPDLFDKFDIHNDATESFEPNKTSLDTLNEFLDDFSDERISIEGNNSKLIVAINLGSLNNFIDSEYQGHFKKLKDYVLQKNILEPKIIKSESKEFSFFHSINFSDYNIFSLTDTGVRSAYLKGLFERITNVDEKNYIYTIYKHNCIACSYEGRCPVKVNYELLSQYSMQIQLIEVIVEAILKYKLIISTRSFLNFIYEILVPSDLDVLVKSEIESSLNQIELIKYLNSLMPNLIYDRKDRSDFSRVLATLDPLGVRTSDLDDLLITLNTTRGFAKLFAEHVDITGLTWLEDEFQKEKFLAVTTPSEFKKILIKTFVRLFRFKPKSNVLCLEDPVYRRFLKDLYFWNAGDMQGIKTVFTNVKESVFKWNGEGQNRGINLLIGKNQIKYKVSQFLELSPCLDGLPCTASGKLDKFLPFITLLFKNRKKGTLPLEISIDYSLYYLLDQVRNGYRPNKKDKQDFISFMEFMNKVVLLGEQDKELKFEQKFGGDILKFKLSYDEDFEEYKFVRV</sequence>
<dbReference type="KEGG" id="dmt:DESME_02495"/>
<accession>W0E5A5</accession>
<dbReference type="EMBL" id="CP007032">
    <property type="protein sequence ID" value="AHF06055.1"/>
    <property type="molecule type" value="Genomic_DNA"/>
</dbReference>
<dbReference type="AlphaFoldDB" id="W0E5A5"/>
<organism evidence="1 2">
    <name type="scientific">Desulfitobacterium metallireducens DSM 15288</name>
    <dbReference type="NCBI Taxonomy" id="871968"/>
    <lineage>
        <taxon>Bacteria</taxon>
        <taxon>Bacillati</taxon>
        <taxon>Bacillota</taxon>
        <taxon>Clostridia</taxon>
        <taxon>Eubacteriales</taxon>
        <taxon>Desulfitobacteriaceae</taxon>
        <taxon>Desulfitobacterium</taxon>
    </lineage>
</organism>
<name>W0E5A5_9FIRM</name>
<gene>
    <name evidence="1" type="ORF">DESME_02495</name>
</gene>
<dbReference type="GO" id="GO:0003677">
    <property type="term" value="F:DNA binding"/>
    <property type="evidence" value="ECO:0007669"/>
    <property type="project" value="UniProtKB-KW"/>
</dbReference>
<evidence type="ECO:0000313" key="1">
    <source>
        <dbReference type="EMBL" id="AHF06055.1"/>
    </source>
</evidence>
<dbReference type="Proteomes" id="UP000010847">
    <property type="component" value="Chromosome"/>
</dbReference>
<dbReference type="STRING" id="871968.DESME_02495"/>
<dbReference type="RefSeq" id="WP_025248613.1">
    <property type="nucleotide sequence ID" value="NZ_CP007032.1"/>
</dbReference>
<reference evidence="1 2" key="1">
    <citation type="submission" date="2013-12" db="EMBL/GenBank/DDBJ databases">
        <authorList>
            <consortium name="DOE Joint Genome Institute"/>
            <person name="Smidt H."/>
            <person name="Huntemann M."/>
            <person name="Han J."/>
            <person name="Chen A."/>
            <person name="Kyrpides N."/>
            <person name="Mavromatis K."/>
            <person name="Markowitz V."/>
            <person name="Palaniappan K."/>
            <person name="Ivanova N."/>
            <person name="Schaumberg A."/>
            <person name="Pati A."/>
            <person name="Liolios K."/>
            <person name="Nordberg H.P."/>
            <person name="Cantor M.N."/>
            <person name="Hua S.X."/>
            <person name="Woyke T."/>
        </authorList>
    </citation>
    <scope>NUCLEOTIDE SEQUENCE [LARGE SCALE GENOMIC DNA]</scope>
    <source>
        <strain evidence="2">DSM 15288</strain>
    </source>
</reference>
<keyword evidence="1" id="KW-0238">DNA-binding</keyword>
<protein>
    <submittedName>
        <fullName evidence="1">DNA-binding protein</fullName>
    </submittedName>
</protein>
<proteinExistence type="predicted"/>